<dbReference type="PROSITE" id="PS51880">
    <property type="entry name" value="TGS"/>
    <property type="match status" value="1"/>
</dbReference>
<dbReference type="SUPFAM" id="SSF55186">
    <property type="entry name" value="ThrRS/AlaRS common domain"/>
    <property type="match status" value="1"/>
</dbReference>
<dbReference type="InterPro" id="IPR050062">
    <property type="entry name" value="Pro-tRNA_synthetase"/>
</dbReference>
<dbReference type="EMBL" id="QOIP01000007">
    <property type="protein sequence ID" value="RLU20988.1"/>
    <property type="molecule type" value="Genomic_DNA"/>
</dbReference>
<dbReference type="InterPro" id="IPR004095">
    <property type="entry name" value="TGS"/>
</dbReference>
<reference evidence="2" key="2">
    <citation type="submission" date="2018-07" db="EMBL/GenBank/DDBJ databases">
        <authorList>
            <person name="Mckenzie S.K."/>
            <person name="Kronauer D.J.C."/>
        </authorList>
    </citation>
    <scope>NUCLEOTIDE SEQUENCE</scope>
    <source>
        <strain evidence="2">Clonal line C1</strain>
    </source>
</reference>
<dbReference type="Pfam" id="PF02824">
    <property type="entry name" value="TGS"/>
    <property type="match status" value="1"/>
</dbReference>
<dbReference type="GO" id="GO:0000166">
    <property type="term" value="F:nucleotide binding"/>
    <property type="evidence" value="ECO:0007669"/>
    <property type="project" value="InterPro"/>
</dbReference>
<dbReference type="Proteomes" id="UP000279307">
    <property type="component" value="Chromosome 7"/>
</dbReference>
<dbReference type="OrthoDB" id="5870821at2759"/>
<sequence length="357" mass="40249">MLHVTRDNFHLFLAEHVYRSEIYRRSTRLCVSRLGLPVHALSSRCAGTLSKAEARERRCQLFDEEKKRQRSQLGRIEKIEVKYQAPDEEAVMVMNRNISTPYDCARHVSESVAKTSGIALVNGRVWDMHKPFTDNCELQFVTLQSPRVAAVNYAFWRTCSLILGAMVDTAFKDDIRVHLHSFPAPVIRSGSFTYDVFIDLPDWQPTVSELRAMAASFCILKNRGLLLERLEVPCNVALDMFQDNPFKSEQIPNIAKNSNNNRVTLYRLGDHIDISKGPMVGNSGVIGRVSMSAVHKLVNGPVEGLYRIQGVALPKGILLNHFAFSILENRAKKLNTATWQPHTEEETAAINVTASLN</sequence>
<dbReference type="InterPro" id="IPR012676">
    <property type="entry name" value="TGS-like"/>
</dbReference>
<dbReference type="Gene3D" id="3.30.980.10">
    <property type="entry name" value="Threonyl-trna Synthetase, Chain A, domain 2"/>
    <property type="match status" value="1"/>
</dbReference>
<dbReference type="AlphaFoldDB" id="A0A3L8DMD8"/>
<gene>
    <name evidence="2" type="ORF">DMN91_007604</name>
</gene>
<evidence type="ECO:0000259" key="1">
    <source>
        <dbReference type="PROSITE" id="PS51880"/>
    </source>
</evidence>
<comment type="caution">
    <text evidence="2">The sequence shown here is derived from an EMBL/GenBank/DDBJ whole genome shotgun (WGS) entry which is preliminary data.</text>
</comment>
<reference evidence="2" key="1">
    <citation type="journal article" date="2018" name="Genome Res.">
        <title>The genomic architecture and molecular evolution of ant odorant receptors.</title>
        <authorList>
            <person name="McKenzie S.K."/>
            <person name="Kronauer D.J.C."/>
        </authorList>
    </citation>
    <scope>NUCLEOTIDE SEQUENCE [LARGE SCALE GENOMIC DNA]</scope>
    <source>
        <strain evidence="2">Clonal line C1</strain>
    </source>
</reference>
<protein>
    <recommendedName>
        <fullName evidence="1">TGS domain-containing protein</fullName>
    </recommendedName>
</protein>
<dbReference type="PANTHER" id="PTHR42753:SF9">
    <property type="entry name" value="LARGE RIBOSOMAL SUBUNIT PROTEIN ML39"/>
    <property type="match status" value="1"/>
</dbReference>
<feature type="domain" description="TGS" evidence="1">
    <location>
        <begin position="77"/>
        <end position="142"/>
    </location>
</feature>
<proteinExistence type="predicted"/>
<dbReference type="GO" id="GO:0003723">
    <property type="term" value="F:RNA binding"/>
    <property type="evidence" value="ECO:0007669"/>
    <property type="project" value="TreeGrafter"/>
</dbReference>
<dbReference type="Gene3D" id="3.10.20.30">
    <property type="match status" value="1"/>
</dbReference>
<accession>A0A3L8DMD8</accession>
<dbReference type="InterPro" id="IPR018163">
    <property type="entry name" value="Thr/Ala-tRNA-synth_IIc_edit"/>
</dbReference>
<dbReference type="GO" id="GO:0005739">
    <property type="term" value="C:mitochondrion"/>
    <property type="evidence" value="ECO:0007669"/>
    <property type="project" value="TreeGrafter"/>
</dbReference>
<name>A0A3L8DMD8_OOCBI</name>
<dbReference type="CDD" id="cd01667">
    <property type="entry name" value="TGS_ThrRS"/>
    <property type="match status" value="1"/>
</dbReference>
<dbReference type="InterPro" id="IPR012675">
    <property type="entry name" value="Beta-grasp_dom_sf"/>
</dbReference>
<dbReference type="SUPFAM" id="SSF81271">
    <property type="entry name" value="TGS-like"/>
    <property type="match status" value="1"/>
</dbReference>
<organism evidence="2">
    <name type="scientific">Ooceraea biroi</name>
    <name type="common">Clonal raider ant</name>
    <name type="synonym">Cerapachys biroi</name>
    <dbReference type="NCBI Taxonomy" id="2015173"/>
    <lineage>
        <taxon>Eukaryota</taxon>
        <taxon>Metazoa</taxon>
        <taxon>Ecdysozoa</taxon>
        <taxon>Arthropoda</taxon>
        <taxon>Hexapoda</taxon>
        <taxon>Insecta</taxon>
        <taxon>Pterygota</taxon>
        <taxon>Neoptera</taxon>
        <taxon>Endopterygota</taxon>
        <taxon>Hymenoptera</taxon>
        <taxon>Apocrita</taxon>
        <taxon>Aculeata</taxon>
        <taxon>Formicoidea</taxon>
        <taxon>Formicidae</taxon>
        <taxon>Dorylinae</taxon>
        <taxon>Ooceraea</taxon>
    </lineage>
</organism>
<dbReference type="PANTHER" id="PTHR42753">
    <property type="entry name" value="MITOCHONDRIAL RIBOSOME PROTEIN L39/PROLYL-TRNA LIGASE FAMILY MEMBER"/>
    <property type="match status" value="1"/>
</dbReference>
<evidence type="ECO:0000313" key="2">
    <source>
        <dbReference type="EMBL" id="RLU20988.1"/>
    </source>
</evidence>